<name>A0A0E0BNY3_9ORYZ</name>
<dbReference type="HOGENOM" id="CLU_2982303_0_0_1"/>
<dbReference type="Proteomes" id="UP000026961">
    <property type="component" value="Chromosome 12"/>
</dbReference>
<organism evidence="2">
    <name type="scientific">Oryza glumipatula</name>
    <dbReference type="NCBI Taxonomy" id="40148"/>
    <lineage>
        <taxon>Eukaryota</taxon>
        <taxon>Viridiplantae</taxon>
        <taxon>Streptophyta</taxon>
        <taxon>Embryophyta</taxon>
        <taxon>Tracheophyta</taxon>
        <taxon>Spermatophyta</taxon>
        <taxon>Magnoliopsida</taxon>
        <taxon>Liliopsida</taxon>
        <taxon>Poales</taxon>
        <taxon>Poaceae</taxon>
        <taxon>BOP clade</taxon>
        <taxon>Oryzoideae</taxon>
        <taxon>Oryzeae</taxon>
        <taxon>Oryzinae</taxon>
        <taxon>Oryza</taxon>
    </lineage>
</organism>
<keyword evidence="3" id="KW-1185">Reference proteome</keyword>
<protein>
    <submittedName>
        <fullName evidence="2">Uncharacterized protein</fullName>
    </submittedName>
</protein>
<reference evidence="2" key="2">
    <citation type="submission" date="2018-05" db="EMBL/GenBank/DDBJ databases">
        <title>OgluRS3 (Oryza glumaepatula Reference Sequence Version 3).</title>
        <authorList>
            <person name="Zhang J."/>
            <person name="Kudrna D."/>
            <person name="Lee S."/>
            <person name="Talag J."/>
            <person name="Welchert J."/>
            <person name="Wing R.A."/>
        </authorList>
    </citation>
    <scope>NUCLEOTIDE SEQUENCE [LARGE SCALE GENOMIC DNA]</scope>
</reference>
<dbReference type="EnsemblPlants" id="OGLUM12G03530.1">
    <property type="protein sequence ID" value="OGLUM12G03530.1"/>
    <property type="gene ID" value="OGLUM12G03530"/>
</dbReference>
<feature type="region of interest" description="Disordered" evidence="1">
    <location>
        <begin position="1"/>
        <end position="35"/>
    </location>
</feature>
<sequence>MAATSFPNPFFPSGGEGMDLGEPATRRRSVGGSELEMRSKRVMVSTLVVARMAFFSIDRSCPLTTSSPE</sequence>
<evidence type="ECO:0000313" key="3">
    <source>
        <dbReference type="Proteomes" id="UP000026961"/>
    </source>
</evidence>
<proteinExistence type="predicted"/>
<reference evidence="2" key="1">
    <citation type="submission" date="2015-04" db="UniProtKB">
        <authorList>
            <consortium name="EnsemblPlants"/>
        </authorList>
    </citation>
    <scope>IDENTIFICATION</scope>
</reference>
<evidence type="ECO:0000256" key="1">
    <source>
        <dbReference type="SAM" id="MobiDB-lite"/>
    </source>
</evidence>
<dbReference type="AlphaFoldDB" id="A0A0E0BNY3"/>
<evidence type="ECO:0000313" key="2">
    <source>
        <dbReference type="EnsemblPlants" id="OGLUM12G03530.1"/>
    </source>
</evidence>
<accession>A0A0E0BNY3</accession>
<dbReference type="Gramene" id="OGLUM12G03530.1">
    <property type="protein sequence ID" value="OGLUM12G03530.1"/>
    <property type="gene ID" value="OGLUM12G03530"/>
</dbReference>